<reference evidence="3 4" key="1">
    <citation type="submission" date="2020-08" db="EMBL/GenBank/DDBJ databases">
        <title>Genomic Encyclopedia of Type Strains, Phase IV (KMG-IV): sequencing the most valuable type-strain genomes for metagenomic binning, comparative biology and taxonomic classification.</title>
        <authorList>
            <person name="Goeker M."/>
        </authorList>
    </citation>
    <scope>NUCLEOTIDE SEQUENCE [LARGE SCALE GENOMIC DNA]</scope>
    <source>
        <strain evidence="3 4">YIM 65646</strain>
    </source>
</reference>
<proteinExistence type="predicted"/>
<comment type="caution">
    <text evidence="3">The sequence shown here is derived from an EMBL/GenBank/DDBJ whole genome shotgun (WGS) entry which is preliminary data.</text>
</comment>
<dbReference type="AlphaFoldDB" id="A0A841G6X1"/>
<organism evidence="3 4">
    <name type="scientific">Phytomonospora endophytica</name>
    <dbReference type="NCBI Taxonomy" id="714109"/>
    <lineage>
        <taxon>Bacteria</taxon>
        <taxon>Bacillati</taxon>
        <taxon>Actinomycetota</taxon>
        <taxon>Actinomycetes</taxon>
        <taxon>Micromonosporales</taxon>
        <taxon>Micromonosporaceae</taxon>
        <taxon>Phytomonospora</taxon>
    </lineage>
</organism>
<sequence>MPQKTRPETARDVTMLSGLSLFLGFIALLWSAVATFGKDYPQSVSAALLGIGLMLAGIGIRLKLLAPLPGPEPLAEPAGKDSGEWPAGPGEGYGDPDGK</sequence>
<keyword evidence="2" id="KW-0812">Transmembrane</keyword>
<dbReference type="EMBL" id="JACHGT010000026">
    <property type="protein sequence ID" value="MBB6039820.1"/>
    <property type="molecule type" value="Genomic_DNA"/>
</dbReference>
<name>A0A841G6X1_9ACTN</name>
<keyword evidence="4" id="KW-1185">Reference proteome</keyword>
<evidence type="ECO:0000256" key="2">
    <source>
        <dbReference type="SAM" id="Phobius"/>
    </source>
</evidence>
<feature type="region of interest" description="Disordered" evidence="1">
    <location>
        <begin position="71"/>
        <end position="99"/>
    </location>
</feature>
<evidence type="ECO:0000313" key="3">
    <source>
        <dbReference type="EMBL" id="MBB6039820.1"/>
    </source>
</evidence>
<evidence type="ECO:0000256" key="1">
    <source>
        <dbReference type="SAM" id="MobiDB-lite"/>
    </source>
</evidence>
<keyword evidence="2" id="KW-0472">Membrane</keyword>
<feature type="compositionally biased region" description="Gly residues" evidence="1">
    <location>
        <begin position="89"/>
        <end position="99"/>
    </location>
</feature>
<evidence type="ECO:0000313" key="4">
    <source>
        <dbReference type="Proteomes" id="UP000548476"/>
    </source>
</evidence>
<dbReference type="Proteomes" id="UP000548476">
    <property type="component" value="Unassembled WGS sequence"/>
</dbReference>
<gene>
    <name evidence="3" type="ORF">HNR73_007719</name>
</gene>
<feature type="transmembrane region" description="Helical" evidence="2">
    <location>
        <begin position="44"/>
        <end position="62"/>
    </location>
</feature>
<feature type="transmembrane region" description="Helical" evidence="2">
    <location>
        <begin position="12"/>
        <end position="32"/>
    </location>
</feature>
<keyword evidence="2" id="KW-1133">Transmembrane helix</keyword>
<protein>
    <submittedName>
        <fullName evidence="3">Uncharacterized protein</fullName>
    </submittedName>
</protein>
<accession>A0A841G6X1</accession>
<dbReference type="RefSeq" id="WP_184792899.1">
    <property type="nucleotide sequence ID" value="NZ_BONT01000086.1"/>
</dbReference>